<comment type="similarity">
    <text evidence="1">Belongs to the eIF-2-beta/eIF-5 family.</text>
</comment>
<dbReference type="SUPFAM" id="SSF75689">
    <property type="entry name" value="Zinc-binding domain of translation initiation factor 2 beta"/>
    <property type="match status" value="1"/>
</dbReference>
<dbReference type="InterPro" id="IPR016024">
    <property type="entry name" value="ARM-type_fold"/>
</dbReference>
<dbReference type="OrthoDB" id="10250831at2759"/>
<dbReference type="InterPro" id="IPR003307">
    <property type="entry name" value="W2_domain"/>
</dbReference>
<dbReference type="GO" id="GO:0005525">
    <property type="term" value="F:GTP binding"/>
    <property type="evidence" value="ECO:0007669"/>
    <property type="project" value="UniProtKB-KW"/>
</dbReference>
<dbReference type="PANTHER" id="PTHR23001:SF7">
    <property type="entry name" value="EUKARYOTIC TRANSLATION INITIATION FACTOR 5"/>
    <property type="match status" value="1"/>
</dbReference>
<organism evidence="9 10">
    <name type="scientific">Varroa destructor</name>
    <name type="common">Honeybee mite</name>
    <dbReference type="NCBI Taxonomy" id="109461"/>
    <lineage>
        <taxon>Eukaryota</taxon>
        <taxon>Metazoa</taxon>
        <taxon>Ecdysozoa</taxon>
        <taxon>Arthropoda</taxon>
        <taxon>Chelicerata</taxon>
        <taxon>Arachnida</taxon>
        <taxon>Acari</taxon>
        <taxon>Parasitiformes</taxon>
        <taxon>Mesostigmata</taxon>
        <taxon>Gamasina</taxon>
        <taxon>Dermanyssoidea</taxon>
        <taxon>Varroidae</taxon>
        <taxon>Varroa</taxon>
    </lineage>
</organism>
<dbReference type="InterPro" id="IPR016189">
    <property type="entry name" value="Transl_init_fac_IF2/IF5_N"/>
</dbReference>
<feature type="compositionally biased region" description="Acidic residues" evidence="7">
    <location>
        <begin position="194"/>
        <end position="210"/>
    </location>
</feature>
<dbReference type="GO" id="GO:0005092">
    <property type="term" value="F:GDP-dissociation inhibitor activity"/>
    <property type="evidence" value="ECO:0007669"/>
    <property type="project" value="TreeGrafter"/>
</dbReference>
<feature type="domain" description="W2" evidence="8">
    <location>
        <begin position="244"/>
        <end position="397"/>
    </location>
</feature>
<dbReference type="InParanoid" id="A0A7M7JRJ7"/>
<evidence type="ECO:0000313" key="9">
    <source>
        <dbReference type="EnsemblMetazoa" id="XP_022654567"/>
    </source>
</evidence>
<dbReference type="Gene3D" id="1.25.40.180">
    <property type="match status" value="1"/>
</dbReference>
<dbReference type="Pfam" id="PF01873">
    <property type="entry name" value="eIF-5_eIF-2B"/>
    <property type="match status" value="1"/>
</dbReference>
<evidence type="ECO:0000256" key="3">
    <source>
        <dbReference type="ARBA" id="ARBA00022540"/>
    </source>
</evidence>
<evidence type="ECO:0000259" key="8">
    <source>
        <dbReference type="PROSITE" id="PS51363"/>
    </source>
</evidence>
<proteinExistence type="inferred from homology"/>
<keyword evidence="3" id="KW-0396">Initiation factor</keyword>
<dbReference type="OMA" id="YRYKMEK"/>
<dbReference type="FunFam" id="3.30.30.170:FF:000002">
    <property type="entry name" value="Eukaryotic translation initiation factor 5"/>
    <property type="match status" value="1"/>
</dbReference>
<dbReference type="EnsemblMetazoa" id="XM_022798832">
    <property type="protein sequence ID" value="XP_022654567"/>
    <property type="gene ID" value="LOC111247637"/>
</dbReference>
<dbReference type="FunFam" id="2.20.25.350:FF:000001">
    <property type="entry name" value="Eukaryotic translation initiation factor 5"/>
    <property type="match status" value="1"/>
</dbReference>
<reference evidence="9" key="1">
    <citation type="submission" date="2021-01" db="UniProtKB">
        <authorList>
            <consortium name="EnsemblMetazoa"/>
        </authorList>
    </citation>
    <scope>IDENTIFICATION</scope>
</reference>
<evidence type="ECO:0000256" key="7">
    <source>
        <dbReference type="SAM" id="MobiDB-lite"/>
    </source>
</evidence>
<evidence type="ECO:0000256" key="5">
    <source>
        <dbReference type="ARBA" id="ARBA00022917"/>
    </source>
</evidence>
<evidence type="ECO:0000256" key="6">
    <source>
        <dbReference type="ARBA" id="ARBA00023134"/>
    </source>
</evidence>
<keyword evidence="10" id="KW-1185">Reference proteome</keyword>
<evidence type="ECO:0000256" key="1">
    <source>
        <dbReference type="ARBA" id="ARBA00010397"/>
    </source>
</evidence>
<dbReference type="SUPFAM" id="SSF100966">
    <property type="entry name" value="Translation initiation factor 2 beta, aIF2beta, N-terminal domain"/>
    <property type="match status" value="1"/>
</dbReference>
<dbReference type="Proteomes" id="UP000594260">
    <property type="component" value="Unplaced"/>
</dbReference>
<dbReference type="KEGG" id="vde:111247637"/>
<dbReference type="SMART" id="SM00653">
    <property type="entry name" value="eIF2B_5"/>
    <property type="match status" value="1"/>
</dbReference>
<dbReference type="CTD" id="1983"/>
<dbReference type="SUPFAM" id="SSF48371">
    <property type="entry name" value="ARM repeat"/>
    <property type="match status" value="1"/>
</dbReference>
<evidence type="ECO:0000313" key="10">
    <source>
        <dbReference type="Proteomes" id="UP000594260"/>
    </source>
</evidence>
<protein>
    <recommendedName>
        <fullName evidence="2">Eukaryotic translation initiation factor 5</fullName>
    </recommendedName>
</protein>
<dbReference type="Gene3D" id="2.20.25.350">
    <property type="match status" value="1"/>
</dbReference>
<accession>A0A7M7JRJ7</accession>
<feature type="compositionally biased region" description="Basic and acidic residues" evidence="7">
    <location>
        <begin position="409"/>
        <end position="424"/>
    </location>
</feature>
<dbReference type="SMART" id="SM00515">
    <property type="entry name" value="eIF5C"/>
    <property type="match status" value="1"/>
</dbReference>
<dbReference type="CDD" id="cd11561">
    <property type="entry name" value="W2_eIF5"/>
    <property type="match status" value="1"/>
</dbReference>
<name>A0A7M7JRJ7_VARDE</name>
<dbReference type="InterPro" id="IPR045196">
    <property type="entry name" value="IF2/IF5"/>
</dbReference>
<dbReference type="PANTHER" id="PTHR23001">
    <property type="entry name" value="EUKARYOTIC TRANSLATION INITIATION FACTOR"/>
    <property type="match status" value="1"/>
</dbReference>
<dbReference type="Gene3D" id="3.30.30.170">
    <property type="match status" value="1"/>
</dbReference>
<keyword evidence="5" id="KW-0648">Protein biosynthesis</keyword>
<dbReference type="GO" id="GO:0003743">
    <property type="term" value="F:translation initiation factor activity"/>
    <property type="evidence" value="ECO:0007669"/>
    <property type="project" value="UniProtKB-KW"/>
</dbReference>
<evidence type="ECO:0000256" key="2">
    <source>
        <dbReference type="ARBA" id="ARBA00018059"/>
    </source>
</evidence>
<feature type="compositionally biased region" description="Acidic residues" evidence="7">
    <location>
        <begin position="441"/>
        <end position="454"/>
    </location>
</feature>
<keyword evidence="6" id="KW-0342">GTP-binding</keyword>
<sequence length="454" mass="50938">MAYVNVNRSLNDQFYRYKMPKLIAKVEGKGNGIKTVIVNMSDIAKALSRPPTYPTKYFGCELGSQTQFDSKKDRYIVNGQHDANKLQDILDGFIKKYVLCSSCDNPETVLTVLPKRAIITTACKACGYSGQLETNHKLNTFILKNPPESTAKKQDAKTPKKDKKRNNNNKDNASDSPTNSANEDIDGDNKNEAEDNDLIEGGGDDDDDDWAEDTTVEAMQRRMQELSAGAKTLMLDGDTNKPEEERINIFYKFVQDRLPITSAKYKELLAEASRLEIKEKATMVLCELVLDAEAIKLLKANSQLFRLFTNDNKKAQKYLLGGVEQTIKLHKDALLAKSAVVLKVLYDEDIVDEDQLLEWAKKVSKRYVGKEFAAQIHEKAEPFITWLKNAEEESEDDESDEDAVEIEYDDRHTAEGLKEVKEVVSKPNIGGSKSNGNGPGAEEDDEDDLDIDDI</sequence>
<dbReference type="GeneID" id="111247637"/>
<dbReference type="InterPro" id="IPR016190">
    <property type="entry name" value="Transl_init_fac_IF2/IF5_Zn-bd"/>
</dbReference>
<dbReference type="FunCoup" id="A0A7M7JRJ7">
    <property type="interactions" value="2039"/>
</dbReference>
<feature type="region of interest" description="Disordered" evidence="7">
    <location>
        <begin position="409"/>
        <end position="454"/>
    </location>
</feature>
<feature type="region of interest" description="Disordered" evidence="7">
    <location>
        <begin position="143"/>
        <end position="210"/>
    </location>
</feature>
<dbReference type="AlphaFoldDB" id="A0A7M7JRJ7"/>
<dbReference type="GO" id="GO:0071074">
    <property type="term" value="F:eukaryotic initiation factor eIF2 binding"/>
    <property type="evidence" value="ECO:0007669"/>
    <property type="project" value="TreeGrafter"/>
</dbReference>
<dbReference type="InterPro" id="IPR002735">
    <property type="entry name" value="Transl_init_fac_IF2/IF5_dom"/>
</dbReference>
<dbReference type="RefSeq" id="XP_022654567.1">
    <property type="nucleotide sequence ID" value="XM_022798832.1"/>
</dbReference>
<dbReference type="Pfam" id="PF02020">
    <property type="entry name" value="W2"/>
    <property type="match status" value="1"/>
</dbReference>
<dbReference type="PROSITE" id="PS51363">
    <property type="entry name" value="W2"/>
    <property type="match status" value="1"/>
</dbReference>
<dbReference type="GO" id="GO:0001732">
    <property type="term" value="P:formation of cytoplasmic translation initiation complex"/>
    <property type="evidence" value="ECO:0007669"/>
    <property type="project" value="TreeGrafter"/>
</dbReference>
<dbReference type="GO" id="GO:0005829">
    <property type="term" value="C:cytosol"/>
    <property type="evidence" value="ECO:0007669"/>
    <property type="project" value="TreeGrafter"/>
</dbReference>
<evidence type="ECO:0000256" key="4">
    <source>
        <dbReference type="ARBA" id="ARBA00022741"/>
    </source>
</evidence>
<feature type="compositionally biased region" description="Basic and acidic residues" evidence="7">
    <location>
        <begin position="150"/>
        <end position="159"/>
    </location>
</feature>
<keyword evidence="4" id="KW-0547">Nucleotide-binding</keyword>